<dbReference type="Proteomes" id="UP000283442">
    <property type="component" value="Unassembled WGS sequence"/>
</dbReference>
<proteinExistence type="predicted"/>
<dbReference type="SUPFAM" id="SSF53756">
    <property type="entry name" value="UDP-Glycosyltransferase/glycogen phosphorylase"/>
    <property type="match status" value="1"/>
</dbReference>
<dbReference type="GO" id="GO:0005829">
    <property type="term" value="C:cytosol"/>
    <property type="evidence" value="ECO:0007669"/>
    <property type="project" value="TreeGrafter"/>
</dbReference>
<dbReference type="InterPro" id="IPR051199">
    <property type="entry name" value="LPS_LOS_Heptosyltrfase"/>
</dbReference>
<evidence type="ECO:0000313" key="4">
    <source>
        <dbReference type="Proteomes" id="UP000283442"/>
    </source>
</evidence>
<dbReference type="AlphaFoldDB" id="A0A414NXG1"/>
<dbReference type="EMBL" id="QRHE01000004">
    <property type="protein sequence ID" value="RHF52019.1"/>
    <property type="molecule type" value="Genomic_DNA"/>
</dbReference>
<evidence type="ECO:0000256" key="2">
    <source>
        <dbReference type="ARBA" id="ARBA00022679"/>
    </source>
</evidence>
<gene>
    <name evidence="3" type="ORF">DW674_04900</name>
</gene>
<dbReference type="PANTHER" id="PTHR30160">
    <property type="entry name" value="TETRAACYLDISACCHARIDE 4'-KINASE-RELATED"/>
    <property type="match status" value="1"/>
</dbReference>
<dbReference type="RefSeq" id="WP_118175677.1">
    <property type="nucleotide sequence ID" value="NZ_JAQEAO010000042.1"/>
</dbReference>
<reference evidence="3 4" key="1">
    <citation type="submission" date="2018-08" db="EMBL/GenBank/DDBJ databases">
        <title>A genome reference for cultivated species of the human gut microbiota.</title>
        <authorList>
            <person name="Zou Y."/>
            <person name="Xue W."/>
            <person name="Luo G."/>
        </authorList>
    </citation>
    <scope>NUCLEOTIDE SEQUENCE [LARGE SCALE GENOMIC DNA]</scope>
    <source>
        <strain evidence="3 4">AM25-21AC</strain>
    </source>
</reference>
<protein>
    <submittedName>
        <fullName evidence="3">Glycosyltransferase family 9 protein</fullName>
    </submittedName>
</protein>
<dbReference type="Gene3D" id="3.40.50.2000">
    <property type="entry name" value="Glycogen Phosphorylase B"/>
    <property type="match status" value="2"/>
</dbReference>
<evidence type="ECO:0000256" key="1">
    <source>
        <dbReference type="ARBA" id="ARBA00022676"/>
    </source>
</evidence>
<comment type="caution">
    <text evidence="3">The sequence shown here is derived from an EMBL/GenBank/DDBJ whole genome shotgun (WGS) entry which is preliminary data.</text>
</comment>
<accession>A0A414NXG1</accession>
<name>A0A414NXG1_9FIRM</name>
<dbReference type="Pfam" id="PF01075">
    <property type="entry name" value="Glyco_transf_9"/>
    <property type="match status" value="1"/>
</dbReference>
<evidence type="ECO:0000313" key="3">
    <source>
        <dbReference type="EMBL" id="RHF52019.1"/>
    </source>
</evidence>
<keyword evidence="1" id="KW-0328">Glycosyltransferase</keyword>
<dbReference type="GO" id="GO:0009244">
    <property type="term" value="P:lipopolysaccharide core region biosynthetic process"/>
    <property type="evidence" value="ECO:0007669"/>
    <property type="project" value="TreeGrafter"/>
</dbReference>
<dbReference type="GO" id="GO:0008713">
    <property type="term" value="F:ADP-heptose-lipopolysaccharide heptosyltransferase activity"/>
    <property type="evidence" value="ECO:0007669"/>
    <property type="project" value="TreeGrafter"/>
</dbReference>
<dbReference type="InterPro" id="IPR002201">
    <property type="entry name" value="Glyco_trans_9"/>
</dbReference>
<keyword evidence="2 3" id="KW-0808">Transferase</keyword>
<sequence>MRKKIFVTKQGGIGDVILATPILSELKKQYPDSYITLMIFSNAYDIVKGLPFIDEIFIYNKKKDGFLKLWNKMRGYDIAIYLDLSYRPALAGALARIPIRIGVSHKRGFWLTKEIPWQSYMDHTYEPYVMGDIVNAGLDLNISHEALNRLYIASATEFDKKDLAKKLNDSGVKMGDRYVVSSPITAFYLKNWPLDNWNELFKKIYHSYGLKNVIFGKEKLDYQWDEKAVIDLCGMLSLRQLGELVRNADLLVNSCSMPIHLSAATGTPCVVLYGYTDPCRWAPRMHCKIVKSDLPCSPCDGYHGSKCTDPLCMKRLSVEEVYKSCQEILSNDF</sequence>
<dbReference type="CDD" id="cd03789">
    <property type="entry name" value="GT9_LPS_heptosyltransferase"/>
    <property type="match status" value="1"/>
</dbReference>
<organism evidence="3 4">
    <name type="scientific">Mitsuokella multacida</name>
    <dbReference type="NCBI Taxonomy" id="52226"/>
    <lineage>
        <taxon>Bacteria</taxon>
        <taxon>Bacillati</taxon>
        <taxon>Bacillota</taxon>
        <taxon>Negativicutes</taxon>
        <taxon>Selenomonadales</taxon>
        <taxon>Selenomonadaceae</taxon>
        <taxon>Mitsuokella</taxon>
    </lineage>
</organism>
<dbReference type="OrthoDB" id="9779555at2"/>